<comment type="caution">
    <text evidence="1">The sequence shown here is derived from an EMBL/GenBank/DDBJ whole genome shotgun (WGS) entry which is preliminary data.</text>
</comment>
<dbReference type="Proteomes" id="UP001651158">
    <property type="component" value="Unassembled WGS sequence"/>
</dbReference>
<gene>
    <name evidence="1" type="ORF">TcWFU_008729</name>
</gene>
<accession>A0ABR4QEZ3</accession>
<keyword evidence="2" id="KW-1185">Reference proteome</keyword>
<proteinExistence type="predicted"/>
<evidence type="ECO:0000313" key="2">
    <source>
        <dbReference type="Proteomes" id="UP001651158"/>
    </source>
</evidence>
<organism evidence="1 2">
    <name type="scientific">Taenia crassiceps</name>
    <dbReference type="NCBI Taxonomy" id="6207"/>
    <lineage>
        <taxon>Eukaryota</taxon>
        <taxon>Metazoa</taxon>
        <taxon>Spiralia</taxon>
        <taxon>Lophotrochozoa</taxon>
        <taxon>Platyhelminthes</taxon>
        <taxon>Cestoda</taxon>
        <taxon>Eucestoda</taxon>
        <taxon>Cyclophyllidea</taxon>
        <taxon>Taeniidae</taxon>
        <taxon>Taenia</taxon>
    </lineage>
</organism>
<dbReference type="EMBL" id="JAKROA010000004">
    <property type="protein sequence ID" value="KAL5108112.1"/>
    <property type="molecule type" value="Genomic_DNA"/>
</dbReference>
<name>A0ABR4QEZ3_9CEST</name>
<protein>
    <submittedName>
        <fullName evidence="1">Uncharacterized protein</fullName>
    </submittedName>
</protein>
<sequence length="241" mass="26507">MHARNTTRAQSCETNFRPVGHCRALKSSSSSTFNRCYKHLSHTPPLYLMSRQYSQHAYSNARNHVCTRVPCSAVHLKAGVPGSQSLSLSLPLYPSPLPVAFVSAPTVPSAPVSPLSSSRGERRSRDRISSCLRAENGFVLTALLYRVGGCQERIPSFQHLNVSYYVGGTAGRRTRTKHSFCENEIARVLKVIDVQRAYGLEAIPGTFVDLIKVTMPKLPLITCQSVSTKQKAASDKSRGCR</sequence>
<reference evidence="1 2" key="1">
    <citation type="journal article" date="2022" name="Front. Cell. Infect. Microbiol.">
        <title>The Genomes of Two Strains of Taenia crassiceps the Animal Model for the Study of Human Cysticercosis.</title>
        <authorList>
            <person name="Bobes R.J."/>
            <person name="Estrada K."/>
            <person name="Rios-Valencia D.G."/>
            <person name="Calderon-Gallegos A."/>
            <person name="de la Torre P."/>
            <person name="Carrero J.C."/>
            <person name="Sanchez-Flores A."/>
            <person name="Laclette J.P."/>
        </authorList>
    </citation>
    <scope>NUCLEOTIDE SEQUENCE [LARGE SCALE GENOMIC DNA]</scope>
    <source>
        <strain evidence="1">WFUcys</strain>
    </source>
</reference>
<evidence type="ECO:0000313" key="1">
    <source>
        <dbReference type="EMBL" id="KAL5108112.1"/>
    </source>
</evidence>